<feature type="compositionally biased region" description="Basic and acidic residues" evidence="1">
    <location>
        <begin position="167"/>
        <end position="178"/>
    </location>
</feature>
<evidence type="ECO:0000313" key="2">
    <source>
        <dbReference type="EMBL" id="UQX13574.1"/>
    </source>
</evidence>
<keyword evidence="2" id="KW-0614">Plasmid</keyword>
<feature type="region of interest" description="Disordered" evidence="1">
    <location>
        <begin position="149"/>
        <end position="193"/>
    </location>
</feature>
<geneLocation type="plasmid" evidence="2 3">
    <name>unnamed</name>
</geneLocation>
<accession>A0ABY4QRQ4</accession>
<proteinExistence type="predicted"/>
<organism evidence="2 3">
    <name type="scientific">Candidatus Mycobacterium methanotrophicum</name>
    <dbReference type="NCBI Taxonomy" id="2943498"/>
    <lineage>
        <taxon>Bacteria</taxon>
        <taxon>Bacillati</taxon>
        <taxon>Actinomycetota</taxon>
        <taxon>Actinomycetes</taxon>
        <taxon>Mycobacteriales</taxon>
        <taxon>Mycobacteriaceae</taxon>
        <taxon>Mycobacterium</taxon>
    </lineage>
</organism>
<evidence type="ECO:0000256" key="1">
    <source>
        <dbReference type="SAM" id="MobiDB-lite"/>
    </source>
</evidence>
<reference evidence="2" key="1">
    <citation type="submission" date="2022-05" db="EMBL/GenBank/DDBJ databases">
        <title>A methanotrophic Mycobacterium dominates a cave microbial ecosystem.</title>
        <authorList>
            <person name="Van Spanning R.J.M."/>
            <person name="Guan Q."/>
            <person name="Melkonian C."/>
            <person name="Gallant J."/>
            <person name="Polerecky L."/>
            <person name="Flot J.-F."/>
            <person name="Brandt B.W."/>
            <person name="Braster M."/>
            <person name="Iturbe Espinoza P."/>
            <person name="Aerts J."/>
            <person name="Meima-Franke M."/>
            <person name="Piersma S.R."/>
            <person name="Bunduc C."/>
            <person name="Ummels R."/>
            <person name="Pain A."/>
            <person name="Fleming E.J."/>
            <person name="van der Wel N."/>
            <person name="Gherman V.D."/>
            <person name="Sarbu S.M."/>
            <person name="Bodelier P.L.E."/>
            <person name="Bitter W."/>
        </authorList>
    </citation>
    <scope>NUCLEOTIDE SEQUENCE</scope>
    <source>
        <strain evidence="2">Sulfur Cave</strain>
        <plasmid evidence="2">unnamed</plasmid>
    </source>
</reference>
<name>A0ABY4QRQ4_9MYCO</name>
<evidence type="ECO:0008006" key="4">
    <source>
        <dbReference type="Google" id="ProtNLM"/>
    </source>
</evidence>
<gene>
    <name evidence="2" type="ORF">M5I08_25635</name>
</gene>
<dbReference type="Proteomes" id="UP001056610">
    <property type="component" value="Plasmid unnamed"/>
</dbReference>
<keyword evidence="3" id="KW-1185">Reference proteome</keyword>
<protein>
    <recommendedName>
        <fullName evidence="4">Prevent-host-death protein</fullName>
    </recommendedName>
</protein>
<dbReference type="RefSeq" id="WP_219068220.1">
    <property type="nucleotide sequence ID" value="NZ_CAJUXY010000032.1"/>
</dbReference>
<evidence type="ECO:0000313" key="3">
    <source>
        <dbReference type="Proteomes" id="UP001056610"/>
    </source>
</evidence>
<dbReference type="EMBL" id="CP097321">
    <property type="protein sequence ID" value="UQX13574.1"/>
    <property type="molecule type" value="Genomic_DNA"/>
</dbReference>
<feature type="compositionally biased region" description="Basic residues" evidence="1">
    <location>
        <begin position="184"/>
        <end position="193"/>
    </location>
</feature>
<sequence>MSVEPTNAFSARLAEHIRTVVADPRARVVVGARRRPQAVLMSLASDVPPSIRRILLAGSAAAEAAAACRADGSFAGVSAAAGAVLAWLWDHSPNEALIYLDELIGGIAARAGASAEAVAASLAEALPEDMPRAEANRLIEAAAGHRAARAAPRVAGGAGPTSVTASGRRDVTGRRDTRSQTGASKRKGGRRGV</sequence>